<evidence type="ECO:0000313" key="2">
    <source>
        <dbReference type="Proteomes" id="UP000073492"/>
    </source>
</evidence>
<dbReference type="Proteomes" id="UP000073492">
    <property type="component" value="Unassembled WGS sequence"/>
</dbReference>
<sequence>MDLAEAPKGPYKLVTVNTAPDRAKRLIGRVVDALKDRYEIKHVGNCERVEEVEKAVAEQQPDLLFCASMWTSKEAAEIQTIAKNAKPNVATYAIPHGMQVQEGPDRVVEHLTGVVPRVLKLHFGCSRRDD</sequence>
<dbReference type="OrthoDB" id="2772415at2759"/>
<gene>
    <name evidence="1" type="ORF">AC579_4445</name>
</gene>
<name>A0A139H0C4_9PEZI</name>
<comment type="caution">
    <text evidence="1">The sequence shown here is derived from an EMBL/GenBank/DDBJ whole genome shotgun (WGS) entry which is preliminary data.</text>
</comment>
<dbReference type="EMBL" id="LFZO01000862">
    <property type="protein sequence ID" value="KXS95874.1"/>
    <property type="molecule type" value="Genomic_DNA"/>
</dbReference>
<evidence type="ECO:0000313" key="1">
    <source>
        <dbReference type="EMBL" id="KXS95874.1"/>
    </source>
</evidence>
<organism evidence="1 2">
    <name type="scientific">Pseudocercospora musae</name>
    <dbReference type="NCBI Taxonomy" id="113226"/>
    <lineage>
        <taxon>Eukaryota</taxon>
        <taxon>Fungi</taxon>
        <taxon>Dikarya</taxon>
        <taxon>Ascomycota</taxon>
        <taxon>Pezizomycotina</taxon>
        <taxon>Dothideomycetes</taxon>
        <taxon>Dothideomycetidae</taxon>
        <taxon>Mycosphaerellales</taxon>
        <taxon>Mycosphaerellaceae</taxon>
        <taxon>Pseudocercospora</taxon>
    </lineage>
</organism>
<reference evidence="1 2" key="1">
    <citation type="submission" date="2015-07" db="EMBL/GenBank/DDBJ databases">
        <title>Comparative genomics of the Sigatoka disease complex on banana suggests a link between parallel evolutionary changes in Pseudocercospora fijiensis and Pseudocercospora eumusae and increased virulence on the banana host.</title>
        <authorList>
            <person name="Chang T.-C."/>
            <person name="Salvucci A."/>
            <person name="Crous P.W."/>
            <person name="Stergiopoulos I."/>
        </authorList>
    </citation>
    <scope>NUCLEOTIDE SEQUENCE [LARGE SCALE GENOMIC DNA]</scope>
    <source>
        <strain evidence="1 2">CBS 116634</strain>
    </source>
</reference>
<proteinExistence type="predicted"/>
<keyword evidence="2" id="KW-1185">Reference proteome</keyword>
<protein>
    <submittedName>
        <fullName evidence="1">Uncharacterized protein</fullName>
    </submittedName>
</protein>
<accession>A0A139H0C4</accession>
<dbReference type="AlphaFoldDB" id="A0A139H0C4"/>